<keyword evidence="2" id="KW-1185">Reference proteome</keyword>
<feature type="compositionally biased region" description="Basic and acidic residues" evidence="1">
    <location>
        <begin position="101"/>
        <end position="115"/>
    </location>
</feature>
<feature type="compositionally biased region" description="Acidic residues" evidence="1">
    <location>
        <begin position="116"/>
        <end position="143"/>
    </location>
</feature>
<feature type="region of interest" description="Disordered" evidence="1">
    <location>
        <begin position="101"/>
        <end position="147"/>
    </location>
</feature>
<evidence type="ECO:0000313" key="3">
    <source>
        <dbReference type="WBParaSite" id="MhA1_Contig953.frz3.gene7"/>
    </source>
</evidence>
<dbReference type="OMA" id="HFCADAY"/>
<evidence type="ECO:0000256" key="1">
    <source>
        <dbReference type="SAM" id="MobiDB-lite"/>
    </source>
</evidence>
<name>A0A1I8C200_MELHA</name>
<reference evidence="3" key="1">
    <citation type="submission" date="2016-11" db="UniProtKB">
        <authorList>
            <consortium name="WormBaseParasite"/>
        </authorList>
    </citation>
    <scope>IDENTIFICATION</scope>
</reference>
<dbReference type="WBParaSite" id="MhA1_Contig953.frz3.gene7">
    <property type="protein sequence ID" value="MhA1_Contig953.frz3.gene7"/>
    <property type="gene ID" value="MhA1_Contig953.frz3.gene7"/>
</dbReference>
<dbReference type="Proteomes" id="UP000095281">
    <property type="component" value="Unplaced"/>
</dbReference>
<protein>
    <submittedName>
        <fullName evidence="3">MATH domain-containing protein</fullName>
    </submittedName>
</protein>
<organism evidence="2 3">
    <name type="scientific">Meloidogyne hapla</name>
    <name type="common">Root-knot nematode worm</name>
    <dbReference type="NCBI Taxonomy" id="6305"/>
    <lineage>
        <taxon>Eukaryota</taxon>
        <taxon>Metazoa</taxon>
        <taxon>Ecdysozoa</taxon>
        <taxon>Nematoda</taxon>
        <taxon>Chromadorea</taxon>
        <taxon>Rhabditida</taxon>
        <taxon>Tylenchina</taxon>
        <taxon>Tylenchomorpha</taxon>
        <taxon>Tylenchoidea</taxon>
        <taxon>Meloidogynidae</taxon>
        <taxon>Meloidogyninae</taxon>
        <taxon>Meloidogyne</taxon>
    </lineage>
</organism>
<proteinExistence type="predicted"/>
<dbReference type="AlphaFoldDB" id="A0A1I8C200"/>
<evidence type="ECO:0000313" key="2">
    <source>
        <dbReference type="Proteomes" id="UP000095281"/>
    </source>
</evidence>
<sequence length="279" mass="32219">MTEIKANNIKNCSNSLIQNDQLRNKQTNNFSSQTSQINKNNQNSLGFRYVWPVRVQLRQLGPNGENTILHISPKFATVHEHVSFQWTLKMHGIPERMKKRFNEMNEEEHKRKSTSEEEEEEKDEEEGEEENEDDEEVEDEEESPSSADKGYVAISLYYLDGPMNNICLKAQVHVLGENGLKQQRDSEEGHLEEKHSLTVTRGSECELALKDRKKVSGYIRQNIGKVIRLSLLIEMDLAHFCADAYLNAVSPTPIHSFLTANYRARVSSKVWKKCKIRRL</sequence>
<accession>A0A1I8C200</accession>